<dbReference type="InterPro" id="IPR010255">
    <property type="entry name" value="Haem_peroxidase_sf"/>
</dbReference>
<dbReference type="InterPro" id="IPR002207">
    <property type="entry name" value="Peroxidase_I"/>
</dbReference>
<comment type="cofactor">
    <cofactor evidence="1">
        <name>heme b</name>
        <dbReference type="ChEBI" id="CHEBI:60344"/>
    </cofactor>
</comment>
<dbReference type="Gene3D" id="1.10.420.10">
    <property type="entry name" value="Peroxidase, domain 2"/>
    <property type="match status" value="1"/>
</dbReference>
<dbReference type="GO" id="GO:0046872">
    <property type="term" value="F:metal ion binding"/>
    <property type="evidence" value="ECO:0007669"/>
    <property type="project" value="UniProtKB-KW"/>
</dbReference>
<evidence type="ECO:0000256" key="2">
    <source>
        <dbReference type="ARBA" id="ARBA00006873"/>
    </source>
</evidence>
<dbReference type="PROSITE" id="PS50873">
    <property type="entry name" value="PEROXIDASE_4"/>
    <property type="match status" value="1"/>
</dbReference>
<evidence type="ECO:0000256" key="1">
    <source>
        <dbReference type="ARBA" id="ARBA00001970"/>
    </source>
</evidence>
<keyword evidence="9" id="KW-0575">Peroxidase</keyword>
<name>A0A1J3HJF0_NOCCA</name>
<dbReference type="PRINTS" id="PR00458">
    <property type="entry name" value="PEROXIDASE"/>
</dbReference>
<keyword evidence="6" id="KW-0408">Iron</keyword>
<accession>A0A1J3HJF0</accession>
<evidence type="ECO:0000259" key="8">
    <source>
        <dbReference type="PROSITE" id="PS50873"/>
    </source>
</evidence>
<protein>
    <recommendedName>
        <fullName evidence="3">L-ascorbate peroxidase</fullName>
        <ecNumber evidence="3">1.11.1.11</ecNumber>
    </recommendedName>
</protein>
<feature type="domain" description="Plant heme peroxidase family profile" evidence="8">
    <location>
        <begin position="1"/>
        <end position="132"/>
    </location>
</feature>
<dbReference type="EC" id="1.11.1.11" evidence="3"/>
<reference evidence="9" key="1">
    <citation type="submission" date="2016-07" db="EMBL/GenBank/DDBJ databases">
        <title>De novo transcriptome assembly of four accessions of the metal hyperaccumulator plant Noccaea caerulescens.</title>
        <authorList>
            <person name="Blande D."/>
            <person name="Halimaa P."/>
            <person name="Tervahauta A.I."/>
            <person name="Aarts M.G."/>
            <person name="Karenlampi S.O."/>
        </authorList>
    </citation>
    <scope>NUCLEOTIDE SEQUENCE</scope>
</reference>
<evidence type="ECO:0000256" key="4">
    <source>
        <dbReference type="ARBA" id="ARBA00022723"/>
    </source>
</evidence>
<sequence>MGLSDRDIVALSGGHTLGRAHKERSDYEGPWTQDPLKFDNSYFVELKKGETPGLLQLKTDKALLCDPKFHSYVELYAKDEDAFLRDYAISHKKLSELGFTPPRKIPSAVAQQTIGITVAAAIVILTICYEASKRSK</sequence>
<dbReference type="PRINTS" id="PR00459">
    <property type="entry name" value="ASPEROXIDASE"/>
</dbReference>
<dbReference type="GO" id="GO:0020037">
    <property type="term" value="F:heme binding"/>
    <property type="evidence" value="ECO:0007669"/>
    <property type="project" value="InterPro"/>
</dbReference>
<dbReference type="PANTHER" id="PTHR31356">
    <property type="entry name" value="THYLAKOID LUMENAL 29 KDA PROTEIN, CHLOROPLASTIC-RELATED"/>
    <property type="match status" value="1"/>
</dbReference>
<dbReference type="InterPro" id="IPR044831">
    <property type="entry name" value="Ccp1-like"/>
</dbReference>
<evidence type="ECO:0000313" key="9">
    <source>
        <dbReference type="EMBL" id="JAU68415.1"/>
    </source>
</evidence>
<evidence type="ECO:0000256" key="3">
    <source>
        <dbReference type="ARBA" id="ARBA00012940"/>
    </source>
</evidence>
<evidence type="ECO:0000256" key="6">
    <source>
        <dbReference type="ARBA" id="ARBA00023004"/>
    </source>
</evidence>
<dbReference type="AlphaFoldDB" id="A0A1J3HJF0"/>
<feature type="transmembrane region" description="Helical" evidence="7">
    <location>
        <begin position="109"/>
        <end position="129"/>
    </location>
</feature>
<dbReference type="GO" id="GO:0009507">
    <property type="term" value="C:chloroplast"/>
    <property type="evidence" value="ECO:0007669"/>
    <property type="project" value="TreeGrafter"/>
</dbReference>
<dbReference type="Pfam" id="PF00141">
    <property type="entry name" value="peroxidase"/>
    <property type="match status" value="1"/>
</dbReference>
<keyword evidence="7" id="KW-1133">Transmembrane helix</keyword>
<dbReference type="InterPro" id="IPR002016">
    <property type="entry name" value="Haem_peroxidase"/>
</dbReference>
<dbReference type="InterPro" id="IPR019793">
    <property type="entry name" value="Peroxidases_heam-ligand_BS"/>
</dbReference>
<keyword evidence="4" id="KW-0479">Metal-binding</keyword>
<dbReference type="GO" id="GO:0042744">
    <property type="term" value="P:hydrogen peroxide catabolic process"/>
    <property type="evidence" value="ECO:0007669"/>
    <property type="project" value="TreeGrafter"/>
</dbReference>
<gene>
    <name evidence="9" type="ORF">LE_TR18865_c0_g1_i1_g.60581</name>
</gene>
<dbReference type="GO" id="GO:0000302">
    <property type="term" value="P:response to reactive oxygen species"/>
    <property type="evidence" value="ECO:0007669"/>
    <property type="project" value="TreeGrafter"/>
</dbReference>
<comment type="similarity">
    <text evidence="2">Belongs to the peroxidase family. Ascorbate peroxidase subfamily.</text>
</comment>
<dbReference type="PROSITE" id="PS00435">
    <property type="entry name" value="PEROXIDASE_1"/>
    <property type="match status" value="1"/>
</dbReference>
<proteinExistence type="inferred from homology"/>
<dbReference type="GO" id="GO:0016688">
    <property type="term" value="F:L-ascorbate peroxidase activity"/>
    <property type="evidence" value="ECO:0007669"/>
    <property type="project" value="UniProtKB-EC"/>
</dbReference>
<dbReference type="PANTHER" id="PTHR31356:SF38">
    <property type="entry name" value="L-ASCORBATE PEROXIDASE 5, PEROXISOMAL"/>
    <property type="match status" value="1"/>
</dbReference>
<organism evidence="9">
    <name type="scientific">Noccaea caerulescens</name>
    <name type="common">Alpine penny-cress</name>
    <name type="synonym">Thlaspi caerulescens</name>
    <dbReference type="NCBI Taxonomy" id="107243"/>
    <lineage>
        <taxon>Eukaryota</taxon>
        <taxon>Viridiplantae</taxon>
        <taxon>Streptophyta</taxon>
        <taxon>Embryophyta</taxon>
        <taxon>Tracheophyta</taxon>
        <taxon>Spermatophyta</taxon>
        <taxon>Magnoliopsida</taxon>
        <taxon>eudicotyledons</taxon>
        <taxon>Gunneridae</taxon>
        <taxon>Pentapetalae</taxon>
        <taxon>rosids</taxon>
        <taxon>malvids</taxon>
        <taxon>Brassicales</taxon>
        <taxon>Brassicaceae</taxon>
        <taxon>Coluteocarpeae</taxon>
        <taxon>Noccaea</taxon>
    </lineage>
</organism>
<keyword evidence="5" id="KW-0560">Oxidoreductase</keyword>
<evidence type="ECO:0000256" key="5">
    <source>
        <dbReference type="ARBA" id="ARBA00023002"/>
    </source>
</evidence>
<keyword evidence="7" id="KW-0812">Transmembrane</keyword>
<dbReference type="EMBL" id="GEVL01008926">
    <property type="protein sequence ID" value="JAU68415.1"/>
    <property type="molecule type" value="Transcribed_RNA"/>
</dbReference>
<keyword evidence="7" id="KW-0472">Membrane</keyword>
<dbReference type="GO" id="GO:0034599">
    <property type="term" value="P:cellular response to oxidative stress"/>
    <property type="evidence" value="ECO:0007669"/>
    <property type="project" value="InterPro"/>
</dbReference>
<dbReference type="SUPFAM" id="SSF48113">
    <property type="entry name" value="Heme-dependent peroxidases"/>
    <property type="match status" value="1"/>
</dbReference>
<evidence type="ECO:0000256" key="7">
    <source>
        <dbReference type="SAM" id="Phobius"/>
    </source>
</evidence>